<feature type="transmembrane region" description="Helical" evidence="1">
    <location>
        <begin position="79"/>
        <end position="102"/>
    </location>
</feature>
<keyword evidence="1" id="KW-0472">Membrane</keyword>
<comment type="caution">
    <text evidence="2">The sequence shown here is derived from an EMBL/GenBank/DDBJ whole genome shotgun (WGS) entry which is preliminary data.</text>
</comment>
<gene>
    <name evidence="2" type="ORF">RB614_12185</name>
</gene>
<evidence type="ECO:0000313" key="2">
    <source>
        <dbReference type="EMBL" id="MDQ7905284.1"/>
    </source>
</evidence>
<evidence type="ECO:0000313" key="3">
    <source>
        <dbReference type="Proteomes" id="UP001230908"/>
    </source>
</evidence>
<dbReference type="EMBL" id="JAVHUY010000009">
    <property type="protein sequence ID" value="MDQ7905284.1"/>
    <property type="molecule type" value="Genomic_DNA"/>
</dbReference>
<reference evidence="2 3" key="1">
    <citation type="submission" date="2023-08" db="EMBL/GenBank/DDBJ databases">
        <title>Phytohabitans sansha sp. nov., isolated from marine sediment.</title>
        <authorList>
            <person name="Zhao Y."/>
            <person name="Yi K."/>
        </authorList>
    </citation>
    <scope>NUCLEOTIDE SEQUENCE [LARGE SCALE GENOMIC DNA]</scope>
    <source>
        <strain evidence="2 3">ZYX-F-186</strain>
    </source>
</reference>
<dbReference type="Proteomes" id="UP001230908">
    <property type="component" value="Unassembled WGS sequence"/>
</dbReference>
<feature type="transmembrane region" description="Helical" evidence="1">
    <location>
        <begin position="49"/>
        <end position="67"/>
    </location>
</feature>
<dbReference type="RefSeq" id="WP_308712555.1">
    <property type="nucleotide sequence ID" value="NZ_JAVHUY010000009.1"/>
</dbReference>
<keyword evidence="3" id="KW-1185">Reference proteome</keyword>
<keyword evidence="1" id="KW-1133">Transmembrane helix</keyword>
<proteinExistence type="predicted"/>
<accession>A0ABU0ZE02</accession>
<sequence length="141" mass="15365">MAIREATLLLTVPLIPRRASGTRRPLAWLFAPLVAVFLLPTNYDVTIGVQPWAALAVMIGFMLWVLVDARGGYGQPEILAGAWFWTFTVGTAALPTTGAVALHAKPGYRDVMVRTQCHSRWYAGALGRADSYHDLLGRSAV</sequence>
<protein>
    <submittedName>
        <fullName evidence="2">Uncharacterized protein</fullName>
    </submittedName>
</protein>
<evidence type="ECO:0000256" key="1">
    <source>
        <dbReference type="SAM" id="Phobius"/>
    </source>
</evidence>
<name>A0ABU0ZE02_9ACTN</name>
<feature type="transmembrane region" description="Helical" evidence="1">
    <location>
        <begin position="26"/>
        <end position="43"/>
    </location>
</feature>
<organism evidence="2 3">
    <name type="scientific">Phytohabitans maris</name>
    <dbReference type="NCBI Taxonomy" id="3071409"/>
    <lineage>
        <taxon>Bacteria</taxon>
        <taxon>Bacillati</taxon>
        <taxon>Actinomycetota</taxon>
        <taxon>Actinomycetes</taxon>
        <taxon>Micromonosporales</taxon>
        <taxon>Micromonosporaceae</taxon>
    </lineage>
</organism>
<keyword evidence="1" id="KW-0812">Transmembrane</keyword>